<gene>
    <name evidence="1" type="ORF">DERYTH_LOCUS18065</name>
</gene>
<proteinExistence type="predicted"/>
<keyword evidence="2" id="KW-1185">Reference proteome</keyword>
<evidence type="ECO:0000313" key="1">
    <source>
        <dbReference type="EMBL" id="CAG8763761.1"/>
    </source>
</evidence>
<organism evidence="1 2">
    <name type="scientific">Dentiscutata erythropus</name>
    <dbReference type="NCBI Taxonomy" id="1348616"/>
    <lineage>
        <taxon>Eukaryota</taxon>
        <taxon>Fungi</taxon>
        <taxon>Fungi incertae sedis</taxon>
        <taxon>Mucoromycota</taxon>
        <taxon>Glomeromycotina</taxon>
        <taxon>Glomeromycetes</taxon>
        <taxon>Diversisporales</taxon>
        <taxon>Gigasporaceae</taxon>
        <taxon>Dentiscutata</taxon>
    </lineage>
</organism>
<protein>
    <submittedName>
        <fullName evidence="1">16959_t:CDS:1</fullName>
    </submittedName>
</protein>
<evidence type="ECO:0000313" key="2">
    <source>
        <dbReference type="Proteomes" id="UP000789405"/>
    </source>
</evidence>
<feature type="non-terminal residue" evidence="1">
    <location>
        <position position="149"/>
    </location>
</feature>
<reference evidence="1" key="1">
    <citation type="submission" date="2021-06" db="EMBL/GenBank/DDBJ databases">
        <authorList>
            <person name="Kallberg Y."/>
            <person name="Tangrot J."/>
            <person name="Rosling A."/>
        </authorList>
    </citation>
    <scope>NUCLEOTIDE SEQUENCE</scope>
    <source>
        <strain evidence="1">MA453B</strain>
    </source>
</reference>
<accession>A0A9N9NRH3</accession>
<dbReference type="OrthoDB" id="2440863at2759"/>
<sequence length="149" mass="16795">SSCPCPTFYATQNVIEAEAIKHLEVYTKKMRVQMEKGRKHSHRFELNDLVQIRIHEVDYSGCQYGRLNKYYSAIELVSVTGTFKEYPKLAVIPDICVSTCEAAIQQSSGSIIAMKYLCKGNCLKNHCKCKKAGATCTCCHPNNVYCQNN</sequence>
<dbReference type="Proteomes" id="UP000789405">
    <property type="component" value="Unassembled WGS sequence"/>
</dbReference>
<name>A0A9N9NRH3_9GLOM</name>
<comment type="caution">
    <text evidence="1">The sequence shown here is derived from an EMBL/GenBank/DDBJ whole genome shotgun (WGS) entry which is preliminary data.</text>
</comment>
<dbReference type="AlphaFoldDB" id="A0A9N9NRH3"/>
<dbReference type="EMBL" id="CAJVPY010017798">
    <property type="protein sequence ID" value="CAG8763761.1"/>
    <property type="molecule type" value="Genomic_DNA"/>
</dbReference>